<dbReference type="GO" id="GO:0031071">
    <property type="term" value="F:cysteine desulfurase activity"/>
    <property type="evidence" value="ECO:0007669"/>
    <property type="project" value="UniProtKB-EC"/>
</dbReference>
<proteinExistence type="inferred from homology"/>
<evidence type="ECO:0000256" key="2">
    <source>
        <dbReference type="ARBA" id="ARBA00010447"/>
    </source>
</evidence>
<dbReference type="NCBIfam" id="TIGR01979">
    <property type="entry name" value="sufS"/>
    <property type="match status" value="1"/>
</dbReference>
<name>A0A7K3WDL1_9ACTN</name>
<dbReference type="InterPro" id="IPR000192">
    <property type="entry name" value="Aminotrans_V_dom"/>
</dbReference>
<reference evidence="8 9" key="1">
    <citation type="submission" date="2020-02" db="EMBL/GenBank/DDBJ databases">
        <title>The whole genome sequence of CPCC 205119.</title>
        <authorList>
            <person name="Jiang Z."/>
        </authorList>
    </citation>
    <scope>NUCLEOTIDE SEQUENCE [LARGE SCALE GENOMIC DNA]</scope>
    <source>
        <strain evidence="8 9">CPCC 205119</strain>
    </source>
</reference>
<dbReference type="InterPro" id="IPR015424">
    <property type="entry name" value="PyrdxlP-dep_Trfase"/>
</dbReference>
<dbReference type="PANTHER" id="PTHR43586">
    <property type="entry name" value="CYSTEINE DESULFURASE"/>
    <property type="match status" value="1"/>
</dbReference>
<dbReference type="GO" id="GO:0030170">
    <property type="term" value="F:pyridoxal phosphate binding"/>
    <property type="evidence" value="ECO:0007669"/>
    <property type="project" value="InterPro"/>
</dbReference>
<evidence type="ECO:0000256" key="5">
    <source>
        <dbReference type="ARBA" id="ARBA00022898"/>
    </source>
</evidence>
<dbReference type="RefSeq" id="WP_152727564.1">
    <property type="nucleotide sequence ID" value="NZ_JAABOZ010000001.1"/>
</dbReference>
<dbReference type="Gene3D" id="3.40.640.10">
    <property type="entry name" value="Type I PLP-dependent aspartate aminotransferase-like (Major domain)"/>
    <property type="match status" value="1"/>
</dbReference>
<accession>A0A7K3WDL1</accession>
<dbReference type="GO" id="GO:0006534">
    <property type="term" value="P:cysteine metabolic process"/>
    <property type="evidence" value="ECO:0007669"/>
    <property type="project" value="InterPro"/>
</dbReference>
<evidence type="ECO:0000256" key="6">
    <source>
        <dbReference type="ARBA" id="ARBA00050776"/>
    </source>
</evidence>
<keyword evidence="9" id="KW-1185">Reference proteome</keyword>
<comment type="cofactor">
    <cofactor evidence="1">
        <name>pyridoxal 5'-phosphate</name>
        <dbReference type="ChEBI" id="CHEBI:597326"/>
    </cofactor>
</comment>
<dbReference type="PANTHER" id="PTHR43586:SF8">
    <property type="entry name" value="CYSTEINE DESULFURASE 1, CHLOROPLASTIC"/>
    <property type="match status" value="1"/>
</dbReference>
<evidence type="ECO:0000256" key="1">
    <source>
        <dbReference type="ARBA" id="ARBA00001933"/>
    </source>
</evidence>
<dbReference type="Proteomes" id="UP000470470">
    <property type="component" value="Unassembled WGS sequence"/>
</dbReference>
<evidence type="ECO:0000256" key="4">
    <source>
        <dbReference type="ARBA" id="ARBA00022679"/>
    </source>
</evidence>
<dbReference type="EMBL" id="JAAGWK010000012">
    <property type="protein sequence ID" value="NEL54416.1"/>
    <property type="molecule type" value="Genomic_DNA"/>
</dbReference>
<dbReference type="InterPro" id="IPR010970">
    <property type="entry name" value="Cys_dSase_SufS"/>
</dbReference>
<feature type="domain" description="Aminotransferase class V" evidence="7">
    <location>
        <begin position="45"/>
        <end position="426"/>
    </location>
</feature>
<keyword evidence="4" id="KW-0808">Transferase</keyword>
<comment type="catalytic activity">
    <reaction evidence="6">
        <text>(sulfur carrier)-H + L-cysteine = (sulfur carrier)-SH + L-alanine</text>
        <dbReference type="Rhea" id="RHEA:43892"/>
        <dbReference type="Rhea" id="RHEA-COMP:14737"/>
        <dbReference type="Rhea" id="RHEA-COMP:14739"/>
        <dbReference type="ChEBI" id="CHEBI:29917"/>
        <dbReference type="ChEBI" id="CHEBI:35235"/>
        <dbReference type="ChEBI" id="CHEBI:57972"/>
        <dbReference type="ChEBI" id="CHEBI:64428"/>
        <dbReference type="EC" id="2.8.1.7"/>
    </reaction>
</comment>
<keyword evidence="5" id="KW-0663">Pyridoxal phosphate</keyword>
<organism evidence="8 9">
    <name type="scientific">Goekera deserti</name>
    <dbReference type="NCBI Taxonomy" id="2497753"/>
    <lineage>
        <taxon>Bacteria</taxon>
        <taxon>Bacillati</taxon>
        <taxon>Actinomycetota</taxon>
        <taxon>Actinomycetes</taxon>
        <taxon>Geodermatophilales</taxon>
        <taxon>Geodermatophilaceae</taxon>
        <taxon>Goekera</taxon>
    </lineage>
</organism>
<comment type="caution">
    <text evidence="8">The sequence shown here is derived from an EMBL/GenBank/DDBJ whole genome shotgun (WGS) entry which is preliminary data.</text>
</comment>
<dbReference type="InterPro" id="IPR015422">
    <property type="entry name" value="PyrdxlP-dep_Trfase_small"/>
</dbReference>
<dbReference type="CDD" id="cd06453">
    <property type="entry name" value="SufS_like"/>
    <property type="match status" value="1"/>
</dbReference>
<dbReference type="Gene3D" id="3.90.1150.10">
    <property type="entry name" value="Aspartate Aminotransferase, domain 1"/>
    <property type="match status" value="1"/>
</dbReference>
<sequence length="449" mass="48091">MTQTVARSGAEAGSPARPSLPLDVDAIRADFPILARTVRDGKRLVYLDSGATSQKPRQVLDAERWFYENVNAAPHRGAHQLAEEATEAYEAARATIAGFLGARSDEVVFTRNSTEAINLVAYAMSNAATAKEPAFRRYAVGQGDEIVVTEMEHHANLVPWQQLCERTGATLRWLGITDDGRLDLSDLATVVNERTKLVTVTQQSNILGTINPLGEIIARAHEVGALVMVDGAQSVPHQPVDVTELGADFLVFSGHKMLGPTGVGVLWGRYDVLDALPPFLTGGSMIEVVRMEGSTFAAPPQRFEAGVPMSAQVIGLAAAVEYLQGLGMDRVEEHERVLTGYALDRLGEIPGVTVIGPPDTVARGGAISFTVDGVHPHDVGQVLDDLGVAVRVGHHCAWPVVRRFGVPATTRATFYVHTGLDDVDALVDGIRHAQRFFGVAPSAVHGGRP</sequence>
<comment type="similarity">
    <text evidence="2">Belongs to the class-V pyridoxal-phosphate-dependent aminotransferase family. Csd subfamily.</text>
</comment>
<evidence type="ECO:0000259" key="7">
    <source>
        <dbReference type="Pfam" id="PF00266"/>
    </source>
</evidence>
<gene>
    <name evidence="8" type="ORF">G1H19_10420</name>
</gene>
<evidence type="ECO:0000313" key="8">
    <source>
        <dbReference type="EMBL" id="NEL54416.1"/>
    </source>
</evidence>
<dbReference type="AlphaFoldDB" id="A0A7K3WDL1"/>
<evidence type="ECO:0000313" key="9">
    <source>
        <dbReference type="Proteomes" id="UP000470470"/>
    </source>
</evidence>
<protein>
    <recommendedName>
        <fullName evidence="3">cysteine desulfurase</fullName>
        <ecNumber evidence="3">2.8.1.7</ecNumber>
    </recommendedName>
</protein>
<evidence type="ECO:0000256" key="3">
    <source>
        <dbReference type="ARBA" id="ARBA00012239"/>
    </source>
</evidence>
<dbReference type="EC" id="2.8.1.7" evidence="3"/>
<dbReference type="Pfam" id="PF00266">
    <property type="entry name" value="Aminotran_5"/>
    <property type="match status" value="1"/>
</dbReference>
<dbReference type="InterPro" id="IPR015421">
    <property type="entry name" value="PyrdxlP-dep_Trfase_major"/>
</dbReference>
<dbReference type="SUPFAM" id="SSF53383">
    <property type="entry name" value="PLP-dependent transferases"/>
    <property type="match status" value="1"/>
</dbReference>